<proteinExistence type="predicted"/>
<dbReference type="AlphaFoldDB" id="X1B230"/>
<reference evidence="1" key="1">
    <citation type="journal article" date="2014" name="Front. Microbiol.">
        <title>High frequency of phylogenetically diverse reductive dehalogenase-homologous genes in deep subseafloor sedimentary metagenomes.</title>
        <authorList>
            <person name="Kawai M."/>
            <person name="Futagami T."/>
            <person name="Toyoda A."/>
            <person name="Takaki Y."/>
            <person name="Nishi S."/>
            <person name="Hori S."/>
            <person name="Arai W."/>
            <person name="Tsubouchi T."/>
            <person name="Morono Y."/>
            <person name="Uchiyama I."/>
            <person name="Ito T."/>
            <person name="Fujiyama A."/>
            <person name="Inagaki F."/>
            <person name="Takami H."/>
        </authorList>
    </citation>
    <scope>NUCLEOTIDE SEQUENCE</scope>
    <source>
        <strain evidence="1">Expedition CK06-06</strain>
    </source>
</reference>
<protein>
    <submittedName>
        <fullName evidence="1">Uncharacterized protein</fullName>
    </submittedName>
</protein>
<dbReference type="EMBL" id="BART01011809">
    <property type="protein sequence ID" value="GAG88980.1"/>
    <property type="molecule type" value="Genomic_DNA"/>
</dbReference>
<accession>X1B230</accession>
<sequence>LCEDFDSALKVYSKLSKEVDEIYVSKACSKGVEIFS</sequence>
<comment type="caution">
    <text evidence="1">The sequence shown here is derived from an EMBL/GenBank/DDBJ whole genome shotgun (WGS) entry which is preliminary data.</text>
</comment>
<evidence type="ECO:0000313" key="1">
    <source>
        <dbReference type="EMBL" id="GAG88980.1"/>
    </source>
</evidence>
<organism evidence="1">
    <name type="scientific">marine sediment metagenome</name>
    <dbReference type="NCBI Taxonomy" id="412755"/>
    <lineage>
        <taxon>unclassified sequences</taxon>
        <taxon>metagenomes</taxon>
        <taxon>ecological metagenomes</taxon>
    </lineage>
</organism>
<name>X1B230_9ZZZZ</name>
<gene>
    <name evidence="1" type="ORF">S01H4_24951</name>
</gene>
<feature type="non-terminal residue" evidence="1">
    <location>
        <position position="1"/>
    </location>
</feature>